<dbReference type="Proteomes" id="UP001378592">
    <property type="component" value="Unassembled WGS sequence"/>
</dbReference>
<evidence type="ECO:0008006" key="4">
    <source>
        <dbReference type="Google" id="ProtNLM"/>
    </source>
</evidence>
<dbReference type="InterPro" id="IPR026212">
    <property type="entry name" value="Cep78"/>
</dbReference>
<dbReference type="GO" id="GO:0036064">
    <property type="term" value="C:ciliary basal body"/>
    <property type="evidence" value="ECO:0007669"/>
    <property type="project" value="TreeGrafter"/>
</dbReference>
<accession>A0AAN9YXY7</accession>
<dbReference type="Gene3D" id="3.80.10.10">
    <property type="entry name" value="Ribonuclease Inhibitor"/>
    <property type="match status" value="2"/>
</dbReference>
<protein>
    <recommendedName>
        <fullName evidence="4">Centrosomal protein of 78 kDa</fullName>
    </recommendedName>
</protein>
<comment type="caution">
    <text evidence="2">The sequence shown here is derived from an EMBL/GenBank/DDBJ whole genome shotgun (WGS) entry which is preliminary data.</text>
</comment>
<sequence length="634" mass="72974">MFQSVKDRRKNSPFFYKFYPDVCQLRNIAPLSFSKYHAHKNILDINGDKISIDEWLAILEALKNDRSLHVIAVRSRHPVKKILEDVDTETKVRLVKKFPVLYTKFVLRSLMASLAECITESSLVTCIEIEGLPLKHEYMAILSKGMMANSSLQTISFHNSPLGDEVFKQLTVVLRNMPIIFHLDLSNCNLSSKSAIEVAETLKCQSLQRYTEGWKQSLRNHDPKLESMCGLRRIILNNNPGIGDDGVKHLAEVLKEDIWLKAIDLQNCGISNIGAKYVLSMLDINVTLYIVDVRDNAKIDHGLVHQIMLKLLYNNAKKDAREYFWTEPQTQFHLVASGSLKKRADCTQIPMKRISHCTRQKSNIHSSTSVSTGLIQNHTSLIQYLPQMVETKAKLQEVAEHLEIESSLRRQAELEKEELRTKIHELENELLKEKEEKEGYCFVKTEAFEAILETLEKFSVFVEHIKQANDSNYQEIHCDKVKLNNDMKTFLENHVKSIIKEIAQEEQNKLCRYLQNFPQEMAISLTVTEKEMLQSDHLNKSREKFEQNKTCFTSREDRNVYSISKDARSELKMQCDPIVSPVCSYSSLMVHDVANISKNSSVPDVQNNSSSSFPFSKVKELYEQLIEHSENKKV</sequence>
<proteinExistence type="predicted"/>
<dbReference type="PANTHER" id="PTHR24110">
    <property type="entry name" value="CENTROSOMAL PROTEIN OF 78 KDA"/>
    <property type="match status" value="1"/>
</dbReference>
<keyword evidence="3" id="KW-1185">Reference proteome</keyword>
<reference evidence="2 3" key="1">
    <citation type="submission" date="2024-03" db="EMBL/GenBank/DDBJ databases">
        <title>The genome assembly and annotation of the cricket Gryllus longicercus Weissman &amp; Gray.</title>
        <authorList>
            <person name="Szrajer S."/>
            <person name="Gray D."/>
            <person name="Ylla G."/>
        </authorList>
    </citation>
    <scope>NUCLEOTIDE SEQUENCE [LARGE SCALE GENOMIC DNA]</scope>
    <source>
        <strain evidence="2">DAG 2021-001</strain>
        <tissue evidence="2">Whole body minus gut</tissue>
    </source>
</reference>
<keyword evidence="1" id="KW-0175">Coiled coil</keyword>
<dbReference type="EMBL" id="JAZDUA010000565">
    <property type="protein sequence ID" value="KAK7791065.1"/>
    <property type="molecule type" value="Genomic_DNA"/>
</dbReference>
<gene>
    <name evidence="2" type="ORF">R5R35_007155</name>
</gene>
<feature type="coiled-coil region" evidence="1">
    <location>
        <begin position="402"/>
        <end position="436"/>
    </location>
</feature>
<dbReference type="SUPFAM" id="SSF52047">
    <property type="entry name" value="RNI-like"/>
    <property type="match status" value="1"/>
</dbReference>
<dbReference type="InterPro" id="IPR032675">
    <property type="entry name" value="LRR_dom_sf"/>
</dbReference>
<evidence type="ECO:0000313" key="3">
    <source>
        <dbReference type="Proteomes" id="UP001378592"/>
    </source>
</evidence>
<name>A0AAN9YXY7_9ORTH</name>
<organism evidence="2 3">
    <name type="scientific">Gryllus longicercus</name>
    <dbReference type="NCBI Taxonomy" id="2509291"/>
    <lineage>
        <taxon>Eukaryota</taxon>
        <taxon>Metazoa</taxon>
        <taxon>Ecdysozoa</taxon>
        <taxon>Arthropoda</taxon>
        <taxon>Hexapoda</taxon>
        <taxon>Insecta</taxon>
        <taxon>Pterygota</taxon>
        <taxon>Neoptera</taxon>
        <taxon>Polyneoptera</taxon>
        <taxon>Orthoptera</taxon>
        <taxon>Ensifera</taxon>
        <taxon>Gryllidea</taxon>
        <taxon>Grylloidea</taxon>
        <taxon>Gryllidae</taxon>
        <taxon>Gryllinae</taxon>
        <taxon>Gryllus</taxon>
    </lineage>
</organism>
<dbReference type="PRINTS" id="PR02062">
    <property type="entry name" value="CENTROSOME78"/>
</dbReference>
<dbReference type="AlphaFoldDB" id="A0AAN9YXY7"/>
<dbReference type="GO" id="GO:0044782">
    <property type="term" value="P:cilium organization"/>
    <property type="evidence" value="ECO:0007669"/>
    <property type="project" value="TreeGrafter"/>
</dbReference>
<dbReference type="GO" id="GO:0005813">
    <property type="term" value="C:centrosome"/>
    <property type="evidence" value="ECO:0007669"/>
    <property type="project" value="TreeGrafter"/>
</dbReference>
<dbReference type="PANTHER" id="PTHR24110:SF3">
    <property type="entry name" value="CENTROSOMAL PROTEIN OF 78 KDA"/>
    <property type="match status" value="1"/>
</dbReference>
<dbReference type="SMART" id="SM00368">
    <property type="entry name" value="LRR_RI"/>
    <property type="match status" value="4"/>
</dbReference>
<evidence type="ECO:0000313" key="2">
    <source>
        <dbReference type="EMBL" id="KAK7791065.1"/>
    </source>
</evidence>
<evidence type="ECO:0000256" key="1">
    <source>
        <dbReference type="SAM" id="Coils"/>
    </source>
</evidence>